<evidence type="ECO:0000256" key="6">
    <source>
        <dbReference type="SAM" id="Phobius"/>
    </source>
</evidence>
<dbReference type="SUPFAM" id="SSF103473">
    <property type="entry name" value="MFS general substrate transporter"/>
    <property type="match status" value="1"/>
</dbReference>
<reference evidence="8 9" key="1">
    <citation type="submission" date="2014-04" db="EMBL/GenBank/DDBJ databases">
        <authorList>
            <person name="Bishop-Lilly K.A."/>
            <person name="Broomall S.M."/>
            <person name="Chain P.S."/>
            <person name="Chertkov O."/>
            <person name="Coyne S.R."/>
            <person name="Daligault H.E."/>
            <person name="Davenport K.W."/>
            <person name="Erkkila T."/>
            <person name="Frey K.G."/>
            <person name="Gibbons H.S."/>
            <person name="Gu W."/>
            <person name="Jaissle J."/>
            <person name="Johnson S.L."/>
            <person name="Koroleva G.I."/>
            <person name="Ladner J.T."/>
            <person name="Lo C.-C."/>
            <person name="Minogue T.D."/>
            <person name="Munk C."/>
            <person name="Palacios G.F."/>
            <person name="Redden C.L."/>
            <person name="Rosenzweig C.N."/>
            <person name="Scholz M.B."/>
            <person name="Teshima H."/>
            <person name="Xu Y."/>
        </authorList>
    </citation>
    <scope>NUCLEOTIDE SEQUENCE [LARGE SCALE GENOMIC DNA]</scope>
    <source>
        <strain evidence="8 9">8244</strain>
    </source>
</reference>
<dbReference type="EMBL" id="JMQA01000034">
    <property type="protein sequence ID" value="KFN07502.1"/>
    <property type="molecule type" value="Genomic_DNA"/>
</dbReference>
<dbReference type="InterPro" id="IPR036259">
    <property type="entry name" value="MFS_trans_sf"/>
</dbReference>
<feature type="transmembrane region" description="Helical" evidence="6">
    <location>
        <begin position="297"/>
        <end position="317"/>
    </location>
</feature>
<dbReference type="InterPro" id="IPR011701">
    <property type="entry name" value="MFS"/>
</dbReference>
<feature type="transmembrane region" description="Helical" evidence="6">
    <location>
        <begin position="231"/>
        <end position="252"/>
    </location>
</feature>
<keyword evidence="9" id="KW-1185">Reference proteome</keyword>
<feature type="transmembrane region" description="Helical" evidence="6">
    <location>
        <begin position="21"/>
        <end position="40"/>
    </location>
</feature>
<keyword evidence="2" id="KW-0813">Transport</keyword>
<feature type="transmembrane region" description="Helical" evidence="6">
    <location>
        <begin position="107"/>
        <end position="128"/>
    </location>
</feature>
<dbReference type="RefSeq" id="WP_036626378.1">
    <property type="nucleotide sequence ID" value="NZ_BGML01000022.1"/>
</dbReference>
<dbReference type="GO" id="GO:0046943">
    <property type="term" value="F:carboxylic acid transmembrane transporter activity"/>
    <property type="evidence" value="ECO:0007669"/>
    <property type="project" value="TreeGrafter"/>
</dbReference>
<dbReference type="Pfam" id="PF07690">
    <property type="entry name" value="MFS_1"/>
    <property type="match status" value="1"/>
</dbReference>
<comment type="caution">
    <text evidence="8">The sequence shown here is derived from an EMBL/GenBank/DDBJ whole genome shotgun (WGS) entry which is preliminary data.</text>
</comment>
<feature type="transmembrane region" description="Helical" evidence="6">
    <location>
        <begin position="81"/>
        <end position="101"/>
    </location>
</feature>
<dbReference type="PANTHER" id="PTHR23508:SF10">
    <property type="entry name" value="CARBOXYLIC ACID TRANSPORTER PROTEIN HOMOLOG"/>
    <property type="match status" value="1"/>
</dbReference>
<keyword evidence="3 6" id="KW-0812">Transmembrane</keyword>
<evidence type="ECO:0000313" key="9">
    <source>
        <dbReference type="Proteomes" id="UP000029278"/>
    </source>
</evidence>
<evidence type="ECO:0000259" key="7">
    <source>
        <dbReference type="PROSITE" id="PS50850"/>
    </source>
</evidence>
<keyword evidence="4 6" id="KW-1133">Transmembrane helix</keyword>
<dbReference type="GO" id="GO:0005886">
    <property type="term" value="C:plasma membrane"/>
    <property type="evidence" value="ECO:0007669"/>
    <property type="project" value="UniProtKB-SubCell"/>
</dbReference>
<sequence>MAAAQATKKNGLKSTITVAMSNYLEAGSIVAGAGGLTLWVEYLKLDDVKLGLLGALSANGFGSAIGALIGGFLVDKYGRKLIYKYDLLVYMLGVLLVALSFNFPMLLAGYVITGIAVGAAIPAAWTYISEEAPAGERAARVGWGQLAWSIGPAISLLLSVALAPLGLLGSRLIFGQLFVIALITWIMQQQINESKIWEEEKAREAKALAGGQAAKSSVAELFKSRANLRSIVLLLGIYCFWNLVAGVMGYFMPYIYQRVGGLTSAQANLLQAFLWILTVASTYFVFIKFGDKANRKVLYGIGAFMGIAAWAILSFGGMGMAELLAFVVLWGVAAGFGAQAFYGLWAGELFHTKYRAKAQGFLFSTARVAVGLISLVVPSMLTSMGFAASGMVMIGFLVIAAVIGVVMAPETRGKTLEQIQEEVYGRDFVSHPDESMSRTG</sequence>
<keyword evidence="5 6" id="KW-0472">Membrane</keyword>
<evidence type="ECO:0000256" key="4">
    <source>
        <dbReference type="ARBA" id="ARBA00022989"/>
    </source>
</evidence>
<dbReference type="OrthoDB" id="3252866at2"/>
<dbReference type="PROSITE" id="PS00217">
    <property type="entry name" value="SUGAR_TRANSPORT_2"/>
    <property type="match status" value="1"/>
</dbReference>
<evidence type="ECO:0000256" key="5">
    <source>
        <dbReference type="ARBA" id="ARBA00023136"/>
    </source>
</evidence>
<protein>
    <submittedName>
        <fullName evidence="8">Sugar (And other) transporter family protein</fullName>
    </submittedName>
</protein>
<feature type="transmembrane region" description="Helical" evidence="6">
    <location>
        <begin position="140"/>
        <end position="162"/>
    </location>
</feature>
<dbReference type="Proteomes" id="UP000029278">
    <property type="component" value="Unassembled WGS sequence"/>
</dbReference>
<feature type="transmembrane region" description="Helical" evidence="6">
    <location>
        <begin position="358"/>
        <end position="380"/>
    </location>
</feature>
<evidence type="ECO:0000256" key="1">
    <source>
        <dbReference type="ARBA" id="ARBA00004651"/>
    </source>
</evidence>
<dbReference type="Gene3D" id="1.20.1250.20">
    <property type="entry name" value="MFS general substrate transporter like domains"/>
    <property type="match status" value="1"/>
</dbReference>
<dbReference type="AlphaFoldDB" id="A0A090ZA38"/>
<dbReference type="PANTHER" id="PTHR23508">
    <property type="entry name" value="CARBOXYLIC ACID TRANSPORTER PROTEIN HOMOLOG"/>
    <property type="match status" value="1"/>
</dbReference>
<name>A0A090ZA38_PAEMA</name>
<dbReference type="CDD" id="cd17316">
    <property type="entry name" value="MFS_SV2_like"/>
    <property type="match status" value="1"/>
</dbReference>
<dbReference type="HOGENOM" id="CLU_001265_46_6_9"/>
<feature type="transmembrane region" description="Helical" evidence="6">
    <location>
        <begin position="52"/>
        <end position="74"/>
    </location>
</feature>
<dbReference type="STRING" id="44252.DJ90_5918"/>
<dbReference type="InterPro" id="IPR020846">
    <property type="entry name" value="MFS_dom"/>
</dbReference>
<feature type="transmembrane region" description="Helical" evidence="6">
    <location>
        <begin position="272"/>
        <end position="290"/>
    </location>
</feature>
<dbReference type="InterPro" id="IPR005829">
    <property type="entry name" value="Sugar_transporter_CS"/>
</dbReference>
<feature type="domain" description="Major facilitator superfamily (MFS) profile" evidence="7">
    <location>
        <begin position="14"/>
        <end position="412"/>
    </location>
</feature>
<dbReference type="PATRIC" id="fig|44252.3.peg.3852"/>
<organism evidence="8 9">
    <name type="scientific">Paenibacillus macerans</name>
    <name type="common">Bacillus macerans</name>
    <dbReference type="NCBI Taxonomy" id="44252"/>
    <lineage>
        <taxon>Bacteria</taxon>
        <taxon>Bacillati</taxon>
        <taxon>Bacillota</taxon>
        <taxon>Bacilli</taxon>
        <taxon>Bacillales</taxon>
        <taxon>Paenibacillaceae</taxon>
        <taxon>Paenibacillus</taxon>
    </lineage>
</organism>
<dbReference type="PROSITE" id="PS50850">
    <property type="entry name" value="MFS"/>
    <property type="match status" value="1"/>
</dbReference>
<evidence type="ECO:0000256" key="2">
    <source>
        <dbReference type="ARBA" id="ARBA00022448"/>
    </source>
</evidence>
<evidence type="ECO:0000256" key="3">
    <source>
        <dbReference type="ARBA" id="ARBA00022692"/>
    </source>
</evidence>
<accession>A0A090ZA38</accession>
<dbReference type="GeneID" id="77009671"/>
<proteinExistence type="predicted"/>
<evidence type="ECO:0000313" key="8">
    <source>
        <dbReference type="EMBL" id="KFN07502.1"/>
    </source>
</evidence>
<comment type="subcellular location">
    <subcellularLocation>
        <location evidence="1">Cell membrane</location>
        <topology evidence="1">Multi-pass membrane protein</topology>
    </subcellularLocation>
</comment>
<feature type="transmembrane region" description="Helical" evidence="6">
    <location>
        <begin position="168"/>
        <end position="187"/>
    </location>
</feature>
<feature type="transmembrane region" description="Helical" evidence="6">
    <location>
        <begin position="386"/>
        <end position="408"/>
    </location>
</feature>
<gene>
    <name evidence="8" type="ORF">DJ90_5918</name>
</gene>
<feature type="transmembrane region" description="Helical" evidence="6">
    <location>
        <begin position="323"/>
        <end position="346"/>
    </location>
</feature>